<reference evidence="1" key="1">
    <citation type="journal article" date="2015" name="Nature">
        <title>Complex archaea that bridge the gap between prokaryotes and eukaryotes.</title>
        <authorList>
            <person name="Spang A."/>
            <person name="Saw J.H."/>
            <person name="Jorgensen S.L."/>
            <person name="Zaremba-Niedzwiedzka K."/>
            <person name="Martijn J."/>
            <person name="Lind A.E."/>
            <person name="van Eijk R."/>
            <person name="Schleper C."/>
            <person name="Guy L."/>
            <person name="Ettema T.J."/>
        </authorList>
    </citation>
    <scope>NUCLEOTIDE SEQUENCE</scope>
</reference>
<proteinExistence type="predicted"/>
<sequence>MRTNIIIDDELKAKWWEIKREANKLNMKIGDYLIFCHDLRKKMDNKDKILEILENPLSDGLKNVDAIKASKSMWNS</sequence>
<accession>A0A0F9K809</accession>
<organism evidence="1">
    <name type="scientific">marine sediment metagenome</name>
    <dbReference type="NCBI Taxonomy" id="412755"/>
    <lineage>
        <taxon>unclassified sequences</taxon>
        <taxon>metagenomes</taxon>
        <taxon>ecological metagenomes</taxon>
    </lineage>
</organism>
<gene>
    <name evidence="1" type="ORF">LCGC14_1361690</name>
</gene>
<dbReference type="AlphaFoldDB" id="A0A0F9K809"/>
<evidence type="ECO:0000313" key="1">
    <source>
        <dbReference type="EMBL" id="KKM78264.1"/>
    </source>
</evidence>
<protein>
    <recommendedName>
        <fullName evidence="2">Antitoxin</fullName>
    </recommendedName>
</protein>
<dbReference type="EMBL" id="LAZR01008517">
    <property type="protein sequence ID" value="KKM78264.1"/>
    <property type="molecule type" value="Genomic_DNA"/>
</dbReference>
<comment type="caution">
    <text evidence="1">The sequence shown here is derived from an EMBL/GenBank/DDBJ whole genome shotgun (WGS) entry which is preliminary data.</text>
</comment>
<evidence type="ECO:0008006" key="2">
    <source>
        <dbReference type="Google" id="ProtNLM"/>
    </source>
</evidence>
<name>A0A0F9K809_9ZZZZ</name>